<protein>
    <submittedName>
        <fullName evidence="1">Uncharacterized protein</fullName>
    </submittedName>
</protein>
<dbReference type="AlphaFoldDB" id="A0A2N9IZ30"/>
<dbReference type="EMBL" id="OIVN01006325">
    <property type="protein sequence ID" value="SPD30596.1"/>
    <property type="molecule type" value="Genomic_DNA"/>
</dbReference>
<sequence>MVLNIDLNALPMDEDVIFDVTSPLNAIFDQSGDNAETHHEVSKELKIEDQPKVDGGKDISYVKQSAQYLKETSEKVLRSRVVGIVKMLNHSKGRTTWEGEEDMRKQYPLLFQENKKNKK</sequence>
<accession>A0A2N9IZ30</accession>
<reference evidence="1" key="1">
    <citation type="submission" date="2018-02" db="EMBL/GenBank/DDBJ databases">
        <authorList>
            <person name="Cohen D.B."/>
            <person name="Kent A.D."/>
        </authorList>
    </citation>
    <scope>NUCLEOTIDE SEQUENCE</scope>
</reference>
<evidence type="ECO:0000313" key="1">
    <source>
        <dbReference type="EMBL" id="SPD30596.1"/>
    </source>
</evidence>
<gene>
    <name evidence="1" type="ORF">FSB_LOCUS58478</name>
</gene>
<proteinExistence type="predicted"/>
<organism evidence="1">
    <name type="scientific">Fagus sylvatica</name>
    <name type="common">Beechnut</name>
    <dbReference type="NCBI Taxonomy" id="28930"/>
    <lineage>
        <taxon>Eukaryota</taxon>
        <taxon>Viridiplantae</taxon>
        <taxon>Streptophyta</taxon>
        <taxon>Embryophyta</taxon>
        <taxon>Tracheophyta</taxon>
        <taxon>Spermatophyta</taxon>
        <taxon>Magnoliopsida</taxon>
        <taxon>eudicotyledons</taxon>
        <taxon>Gunneridae</taxon>
        <taxon>Pentapetalae</taxon>
        <taxon>rosids</taxon>
        <taxon>fabids</taxon>
        <taxon>Fagales</taxon>
        <taxon>Fagaceae</taxon>
        <taxon>Fagus</taxon>
    </lineage>
</organism>
<name>A0A2N9IZ30_FAGSY</name>